<dbReference type="Gene3D" id="3.40.1400.10">
    <property type="entry name" value="Sugar-phosphate isomerase, RpiB/LacA/LacB"/>
    <property type="match status" value="1"/>
</dbReference>
<dbReference type="GO" id="GO:0019316">
    <property type="term" value="P:D-allose catabolic process"/>
    <property type="evidence" value="ECO:0007669"/>
    <property type="project" value="TreeGrafter"/>
</dbReference>
<dbReference type="InterPro" id="IPR003500">
    <property type="entry name" value="RpiB_LacA_LacB"/>
</dbReference>
<protein>
    <submittedName>
        <fullName evidence="3">Ribose-5-phosphate isomerase</fullName>
        <ecNumber evidence="3">5.3.1.6</ecNumber>
    </submittedName>
</protein>
<evidence type="ECO:0000256" key="2">
    <source>
        <dbReference type="PIRSR" id="PIRSR005384-1"/>
    </source>
</evidence>
<comment type="caution">
    <text evidence="3">The sequence shown here is derived from an EMBL/GenBank/DDBJ whole genome shotgun (WGS) entry which is preliminary data.</text>
</comment>
<dbReference type="InterPro" id="IPR036569">
    <property type="entry name" value="RpiB_LacA_LacB_sf"/>
</dbReference>
<dbReference type="Pfam" id="PF02502">
    <property type="entry name" value="LacAB_rpiB"/>
    <property type="match status" value="1"/>
</dbReference>
<dbReference type="EC" id="5.3.1.6" evidence="3"/>
<dbReference type="GO" id="GO:0004751">
    <property type="term" value="F:ribose-5-phosphate isomerase activity"/>
    <property type="evidence" value="ECO:0007669"/>
    <property type="project" value="UniProtKB-EC"/>
</dbReference>
<dbReference type="NCBIfam" id="NF004051">
    <property type="entry name" value="PRK05571.1"/>
    <property type="match status" value="1"/>
</dbReference>
<accession>A0A2H0UEU6</accession>
<dbReference type="Proteomes" id="UP000229315">
    <property type="component" value="Unassembled WGS sequence"/>
</dbReference>
<evidence type="ECO:0000313" key="4">
    <source>
        <dbReference type="Proteomes" id="UP000229315"/>
    </source>
</evidence>
<dbReference type="AlphaFoldDB" id="A0A2H0UEU6"/>
<feature type="active site" description="Proton acceptor" evidence="2">
    <location>
        <position position="66"/>
    </location>
</feature>
<dbReference type="GO" id="GO:0009052">
    <property type="term" value="P:pentose-phosphate shunt, non-oxidative branch"/>
    <property type="evidence" value="ECO:0007669"/>
    <property type="project" value="TreeGrafter"/>
</dbReference>
<name>A0A2H0UEU6_9BACT</name>
<dbReference type="NCBIfam" id="TIGR00689">
    <property type="entry name" value="rpiB_lacA_lacB"/>
    <property type="match status" value="1"/>
</dbReference>
<evidence type="ECO:0000256" key="1">
    <source>
        <dbReference type="ARBA" id="ARBA00008754"/>
    </source>
</evidence>
<dbReference type="PIRSF" id="PIRSF005384">
    <property type="entry name" value="RpiB_LacA_B"/>
    <property type="match status" value="1"/>
</dbReference>
<feature type="active site" description="Proton donor" evidence="2">
    <location>
        <position position="99"/>
    </location>
</feature>
<dbReference type="PANTHER" id="PTHR30345">
    <property type="entry name" value="RIBOSE-5-PHOSPHATE ISOMERASE B"/>
    <property type="match status" value="1"/>
</dbReference>
<comment type="similarity">
    <text evidence="1">Belongs to the LacAB/RpiB family.</text>
</comment>
<proteinExistence type="inferred from homology"/>
<dbReference type="PANTHER" id="PTHR30345:SF0">
    <property type="entry name" value="DNA DAMAGE-REPAIR_TOLERATION PROTEIN DRT102"/>
    <property type="match status" value="1"/>
</dbReference>
<keyword evidence="3" id="KW-0413">Isomerase</keyword>
<dbReference type="SUPFAM" id="SSF89623">
    <property type="entry name" value="Ribose/Galactose isomerase RpiB/AlsB"/>
    <property type="match status" value="1"/>
</dbReference>
<gene>
    <name evidence="3" type="ORF">COU15_03255</name>
</gene>
<reference evidence="4" key="1">
    <citation type="submission" date="2017-09" db="EMBL/GenBank/DDBJ databases">
        <title>Depth-based differentiation of microbial function through sediment-hosted aquifers and enrichment of novel symbionts in the deep terrestrial subsurface.</title>
        <authorList>
            <person name="Probst A.J."/>
            <person name="Ladd B."/>
            <person name="Jarett J.K."/>
            <person name="Geller-Mcgrath D.E."/>
            <person name="Sieber C.M.K."/>
            <person name="Emerson J.B."/>
            <person name="Anantharaman K."/>
            <person name="Thomas B.C."/>
            <person name="Malmstrom R."/>
            <person name="Stieglmeier M."/>
            <person name="Klingl A."/>
            <person name="Woyke T."/>
            <person name="Ryan C.M."/>
            <person name="Banfield J.F."/>
        </authorList>
    </citation>
    <scope>NUCLEOTIDE SEQUENCE [LARGE SCALE GENOMIC DNA]</scope>
</reference>
<dbReference type="EMBL" id="PFBH01000021">
    <property type="protein sequence ID" value="PIR84943.1"/>
    <property type="molecule type" value="Genomic_DNA"/>
</dbReference>
<sequence length="151" mass="16834">MKIFIGADHRGYPLKEALEAYLLEKGHTIEDKGAFELNPTDDYPDFAYPVAKAVAEDSSARGILLCGSGMGMDVVANKVRGVRATVGYSKDAIHHARAHDDINVITLASDVLSEEEVKSFVDTFLTTDLDEGERHRRRLEKVRVIEEKEMK</sequence>
<evidence type="ECO:0000313" key="3">
    <source>
        <dbReference type="EMBL" id="PIR84943.1"/>
    </source>
</evidence>
<organism evidence="3 4">
    <name type="scientific">Candidatus Kaiserbacteria bacterium CG10_big_fil_rev_8_21_14_0_10_45_20</name>
    <dbReference type="NCBI Taxonomy" id="1974607"/>
    <lineage>
        <taxon>Bacteria</taxon>
        <taxon>Candidatus Kaiseribacteriota</taxon>
    </lineage>
</organism>